<evidence type="ECO:0000256" key="8">
    <source>
        <dbReference type="SAM" id="MobiDB-lite"/>
    </source>
</evidence>
<accession>A0A4U0U6F2</accession>
<dbReference type="InterPro" id="IPR036875">
    <property type="entry name" value="Znf_CCHC_sf"/>
</dbReference>
<keyword evidence="5" id="KW-0862">Zinc</keyword>
<evidence type="ECO:0000256" key="2">
    <source>
        <dbReference type="ARBA" id="ARBA00022723"/>
    </source>
</evidence>
<dbReference type="InterPro" id="IPR051644">
    <property type="entry name" value="TRAMP_AT-DNA-binding"/>
</dbReference>
<dbReference type="GO" id="GO:0071037">
    <property type="term" value="P:nuclear polyadenylation-dependent snRNA catabolic process"/>
    <property type="evidence" value="ECO:0007669"/>
    <property type="project" value="TreeGrafter"/>
</dbReference>
<dbReference type="Gene3D" id="4.10.60.10">
    <property type="entry name" value="Zinc finger, CCHC-type"/>
    <property type="match status" value="2"/>
</dbReference>
<dbReference type="GO" id="GO:0008270">
    <property type="term" value="F:zinc ion binding"/>
    <property type="evidence" value="ECO:0007669"/>
    <property type="project" value="UniProtKB-KW"/>
</dbReference>
<dbReference type="PANTHER" id="PTHR46543:SF1">
    <property type="entry name" value="ZINC FINGER CCHC DOMAIN-CONTAINING PROTEIN 7"/>
    <property type="match status" value="1"/>
</dbReference>
<name>A0A4U0U6F2_9PEZI</name>
<feature type="region of interest" description="Disordered" evidence="8">
    <location>
        <begin position="293"/>
        <end position="325"/>
    </location>
</feature>
<organism evidence="10 11">
    <name type="scientific">Salinomyces thailandicus</name>
    <dbReference type="NCBI Taxonomy" id="706561"/>
    <lineage>
        <taxon>Eukaryota</taxon>
        <taxon>Fungi</taxon>
        <taxon>Dikarya</taxon>
        <taxon>Ascomycota</taxon>
        <taxon>Pezizomycotina</taxon>
        <taxon>Dothideomycetes</taxon>
        <taxon>Dothideomycetidae</taxon>
        <taxon>Mycosphaerellales</taxon>
        <taxon>Teratosphaeriaceae</taxon>
        <taxon>Salinomyces</taxon>
    </lineage>
</organism>
<dbReference type="InterPro" id="IPR001878">
    <property type="entry name" value="Znf_CCHC"/>
</dbReference>
<dbReference type="GO" id="GO:0031499">
    <property type="term" value="C:TRAMP complex"/>
    <property type="evidence" value="ECO:0007669"/>
    <property type="project" value="TreeGrafter"/>
</dbReference>
<dbReference type="GO" id="GO:0071038">
    <property type="term" value="P:TRAMP-dependent tRNA surveillance pathway"/>
    <property type="evidence" value="ECO:0007669"/>
    <property type="project" value="TreeGrafter"/>
</dbReference>
<feature type="compositionally biased region" description="Low complexity" evidence="8">
    <location>
        <begin position="88"/>
        <end position="102"/>
    </location>
</feature>
<sequence length="325" mass="35816">MAGSPPEESRATAVGRKRKRAAGSWQDLKTDTAQTHQQVQSDGDSDNDEYIRFPNEHSSDKDSEHEGTRSEGGDSEESGRSDSKESGELSSSLTGSQTTSSDYIGPRLIDHGESSQPNSPILLSQISKDEQQLQRRYFHITDPAAYVRCPSCGKEGHLDEDCPQNTCSHCGAVDDHFSHACPTFIKCGRCRKRGHVAQKCKNRSEPSGGRHDPCDVCGRTDHIEEECAGLWRSLEPNGKVAKNSLAAMIKGCYNCGSSMHWGDDCLDLPDYIQDMVHSNRIWSDEHVRRLVGAEAGVKPPGRSPTNDDDDNARSWQHAVFSDARD</sequence>
<dbReference type="OrthoDB" id="7608935at2759"/>
<gene>
    <name evidence="10" type="ORF">B0A50_02483</name>
</gene>
<evidence type="ECO:0000256" key="4">
    <source>
        <dbReference type="ARBA" id="ARBA00022771"/>
    </source>
</evidence>
<dbReference type="PANTHER" id="PTHR46543">
    <property type="entry name" value="ZINC FINGER CCHC DOMAIN-CONTAINING PROTEIN 7"/>
    <property type="match status" value="1"/>
</dbReference>
<keyword evidence="4 7" id="KW-0863">Zinc-finger</keyword>
<evidence type="ECO:0000313" key="10">
    <source>
        <dbReference type="EMBL" id="TKA30763.1"/>
    </source>
</evidence>
<dbReference type="EMBL" id="NAJL01000010">
    <property type="protein sequence ID" value="TKA30763.1"/>
    <property type="molecule type" value="Genomic_DNA"/>
</dbReference>
<dbReference type="GO" id="GO:0071036">
    <property type="term" value="P:nuclear polyadenylation-dependent snoRNA catabolic process"/>
    <property type="evidence" value="ECO:0007669"/>
    <property type="project" value="TreeGrafter"/>
</dbReference>
<feature type="compositionally biased region" description="Basic and acidic residues" evidence="8">
    <location>
        <begin position="49"/>
        <end position="87"/>
    </location>
</feature>
<dbReference type="Proteomes" id="UP000308549">
    <property type="component" value="Unassembled WGS sequence"/>
</dbReference>
<dbReference type="GO" id="GO:0003723">
    <property type="term" value="F:RNA binding"/>
    <property type="evidence" value="ECO:0007669"/>
    <property type="project" value="TreeGrafter"/>
</dbReference>
<evidence type="ECO:0000256" key="1">
    <source>
        <dbReference type="ARBA" id="ARBA00004123"/>
    </source>
</evidence>
<dbReference type="GO" id="GO:0071039">
    <property type="term" value="P:nuclear polyadenylation-dependent CUT catabolic process"/>
    <property type="evidence" value="ECO:0007669"/>
    <property type="project" value="TreeGrafter"/>
</dbReference>
<evidence type="ECO:0000256" key="7">
    <source>
        <dbReference type="PROSITE-ProRule" id="PRU00047"/>
    </source>
</evidence>
<evidence type="ECO:0000256" key="5">
    <source>
        <dbReference type="ARBA" id="ARBA00022833"/>
    </source>
</evidence>
<keyword evidence="6" id="KW-0539">Nucleus</keyword>
<dbReference type="AlphaFoldDB" id="A0A4U0U6F2"/>
<feature type="domain" description="CCHC-type" evidence="9">
    <location>
        <begin position="252"/>
        <end position="265"/>
    </location>
</feature>
<keyword evidence="3" id="KW-0677">Repeat</keyword>
<evidence type="ECO:0000259" key="9">
    <source>
        <dbReference type="PROSITE" id="PS50158"/>
    </source>
</evidence>
<dbReference type="SMART" id="SM00343">
    <property type="entry name" value="ZnF_C2HC"/>
    <property type="match status" value="5"/>
</dbReference>
<dbReference type="GO" id="GO:0071031">
    <property type="term" value="P:nuclear mRNA surveillance of mRNA 3'-end processing"/>
    <property type="evidence" value="ECO:0007669"/>
    <property type="project" value="TreeGrafter"/>
</dbReference>
<feature type="compositionally biased region" description="Polar residues" evidence="8">
    <location>
        <begin position="31"/>
        <end position="42"/>
    </location>
</feature>
<feature type="domain" description="CCHC-type" evidence="9">
    <location>
        <begin position="148"/>
        <end position="164"/>
    </location>
</feature>
<dbReference type="SUPFAM" id="SSF57756">
    <property type="entry name" value="Retrovirus zinc finger-like domains"/>
    <property type="match status" value="2"/>
</dbReference>
<keyword evidence="11" id="KW-1185">Reference proteome</keyword>
<comment type="caution">
    <text evidence="10">The sequence shown here is derived from an EMBL/GenBank/DDBJ whole genome shotgun (WGS) entry which is preliminary data.</text>
</comment>
<reference evidence="10 11" key="1">
    <citation type="submission" date="2017-03" db="EMBL/GenBank/DDBJ databases">
        <title>Genomes of endolithic fungi from Antarctica.</title>
        <authorList>
            <person name="Coleine C."/>
            <person name="Masonjones S."/>
            <person name="Stajich J.E."/>
        </authorList>
    </citation>
    <scope>NUCLEOTIDE SEQUENCE [LARGE SCALE GENOMIC DNA]</scope>
    <source>
        <strain evidence="10 11">CCFEE 6315</strain>
    </source>
</reference>
<evidence type="ECO:0000313" key="11">
    <source>
        <dbReference type="Proteomes" id="UP000308549"/>
    </source>
</evidence>
<keyword evidence="2" id="KW-0479">Metal-binding</keyword>
<protein>
    <recommendedName>
        <fullName evidence="9">CCHC-type domain-containing protein</fullName>
    </recommendedName>
</protein>
<dbReference type="Pfam" id="PF00098">
    <property type="entry name" value="zf-CCHC"/>
    <property type="match status" value="1"/>
</dbReference>
<evidence type="ECO:0000256" key="3">
    <source>
        <dbReference type="ARBA" id="ARBA00022737"/>
    </source>
</evidence>
<comment type="subcellular location">
    <subcellularLocation>
        <location evidence="1">Nucleus</location>
    </subcellularLocation>
</comment>
<dbReference type="PROSITE" id="PS50158">
    <property type="entry name" value="ZF_CCHC"/>
    <property type="match status" value="2"/>
</dbReference>
<proteinExistence type="predicted"/>
<evidence type="ECO:0000256" key="6">
    <source>
        <dbReference type="ARBA" id="ARBA00023242"/>
    </source>
</evidence>
<dbReference type="GO" id="GO:0071035">
    <property type="term" value="P:nuclear polyadenylation-dependent rRNA catabolic process"/>
    <property type="evidence" value="ECO:0007669"/>
    <property type="project" value="TreeGrafter"/>
</dbReference>
<feature type="region of interest" description="Disordered" evidence="8">
    <location>
        <begin position="1"/>
        <end position="120"/>
    </location>
</feature>